<accession>A0ACB8ZWU8</accession>
<comment type="caution">
    <text evidence="1">The sequence shown here is derived from an EMBL/GenBank/DDBJ whole genome shotgun (WGS) entry which is preliminary data.</text>
</comment>
<protein>
    <submittedName>
        <fullName evidence="1">Uncharacterized protein</fullName>
    </submittedName>
</protein>
<name>A0ACB8ZWU8_ARCLA</name>
<reference evidence="1 2" key="2">
    <citation type="journal article" date="2022" name="Mol. Ecol. Resour.">
        <title>The genomes of chicory, endive, great burdock and yacon provide insights into Asteraceae paleo-polyploidization history and plant inulin production.</title>
        <authorList>
            <person name="Fan W."/>
            <person name="Wang S."/>
            <person name="Wang H."/>
            <person name="Wang A."/>
            <person name="Jiang F."/>
            <person name="Liu H."/>
            <person name="Zhao H."/>
            <person name="Xu D."/>
            <person name="Zhang Y."/>
        </authorList>
    </citation>
    <scope>NUCLEOTIDE SEQUENCE [LARGE SCALE GENOMIC DNA]</scope>
    <source>
        <strain evidence="2">cv. Niubang</strain>
    </source>
</reference>
<sequence>MCLMGKQESEAETDSDEDEKDEVCALSYLDFLSQRPIMKLKLQELESNLKREKGVIKDKNQSIQKLNDEIAEKKVLVESEIDLKELTKMHSSCTEENKTLIAKLDALEKKLYSLGQTEQTIHLNKPKENKENWGIGYENPHCLQKGISEVPALYDLTSLKIARRIPELKVFWTGLSEEDEAKETEKRLKSSKVHLPFYYAKLNNSYNDDPKYQKKSLSNDFFQSYSVKEMEAKPIKGKIYVPPLVLESKISELENSLTDERLLIEIEQKVFSTVLKNVVISKASKSDDMFGLTNSGFDFLNSDGGLDECFEQFDINAKLPNHSSFIVKSLGKTSMHVTSAKSTKVDKSVYVKAKNAKGKIIYQHSQKPTTTGNSKKKHSFVAQKSNSRVSNVSDLSKRKPEVKSQLKPKQKLDKADKSFCSVYCNKTLPSKYVLKANVAIILKPKLVVSRKQYSFTQLFQLSKFARKSSFYDKHVSNSCQDSEIWYGNYHVHSYRSNASNEFQMKREPNFKWVPKSSANTVGPKFQWVPKAKSVLQSPNV</sequence>
<evidence type="ECO:0000313" key="1">
    <source>
        <dbReference type="EMBL" id="KAI3701956.1"/>
    </source>
</evidence>
<proteinExistence type="predicted"/>
<keyword evidence="2" id="KW-1185">Reference proteome</keyword>
<reference evidence="2" key="1">
    <citation type="journal article" date="2022" name="Mol. Ecol. Resour.">
        <title>The genomes of chicory, endive, great burdock and yacon provide insights into Asteraceae palaeo-polyploidization history and plant inulin production.</title>
        <authorList>
            <person name="Fan W."/>
            <person name="Wang S."/>
            <person name="Wang H."/>
            <person name="Wang A."/>
            <person name="Jiang F."/>
            <person name="Liu H."/>
            <person name="Zhao H."/>
            <person name="Xu D."/>
            <person name="Zhang Y."/>
        </authorList>
    </citation>
    <scope>NUCLEOTIDE SEQUENCE [LARGE SCALE GENOMIC DNA]</scope>
    <source>
        <strain evidence="2">cv. Niubang</strain>
    </source>
</reference>
<dbReference type="Proteomes" id="UP001055879">
    <property type="component" value="Linkage Group LG09"/>
</dbReference>
<dbReference type="EMBL" id="CM042055">
    <property type="protein sequence ID" value="KAI3701956.1"/>
    <property type="molecule type" value="Genomic_DNA"/>
</dbReference>
<evidence type="ECO:0000313" key="2">
    <source>
        <dbReference type="Proteomes" id="UP001055879"/>
    </source>
</evidence>
<organism evidence="1 2">
    <name type="scientific">Arctium lappa</name>
    <name type="common">Greater burdock</name>
    <name type="synonym">Lappa major</name>
    <dbReference type="NCBI Taxonomy" id="4217"/>
    <lineage>
        <taxon>Eukaryota</taxon>
        <taxon>Viridiplantae</taxon>
        <taxon>Streptophyta</taxon>
        <taxon>Embryophyta</taxon>
        <taxon>Tracheophyta</taxon>
        <taxon>Spermatophyta</taxon>
        <taxon>Magnoliopsida</taxon>
        <taxon>eudicotyledons</taxon>
        <taxon>Gunneridae</taxon>
        <taxon>Pentapetalae</taxon>
        <taxon>asterids</taxon>
        <taxon>campanulids</taxon>
        <taxon>Asterales</taxon>
        <taxon>Asteraceae</taxon>
        <taxon>Carduoideae</taxon>
        <taxon>Cardueae</taxon>
        <taxon>Arctiinae</taxon>
        <taxon>Arctium</taxon>
    </lineage>
</organism>
<gene>
    <name evidence="1" type="ORF">L6452_27475</name>
</gene>